<feature type="transmembrane region" description="Helical" evidence="6">
    <location>
        <begin position="872"/>
        <end position="900"/>
    </location>
</feature>
<feature type="transmembrane region" description="Helical" evidence="6">
    <location>
        <begin position="751"/>
        <end position="777"/>
    </location>
</feature>
<evidence type="ECO:0000256" key="3">
    <source>
        <dbReference type="ARBA" id="ARBA00022692"/>
    </source>
</evidence>
<feature type="transmembrane region" description="Helical" evidence="6">
    <location>
        <begin position="1686"/>
        <end position="1713"/>
    </location>
</feature>
<dbReference type="InterPro" id="IPR003838">
    <property type="entry name" value="ABC3_permease_C"/>
</dbReference>
<keyword evidence="3 6" id="KW-0812">Transmembrane</keyword>
<evidence type="ECO:0000259" key="7">
    <source>
        <dbReference type="Pfam" id="PF02687"/>
    </source>
</evidence>
<proteinExistence type="predicted"/>
<evidence type="ECO:0000256" key="5">
    <source>
        <dbReference type="ARBA" id="ARBA00023136"/>
    </source>
</evidence>
<dbReference type="RefSeq" id="WP_100671110.1">
    <property type="nucleotide sequence ID" value="NZ_CP024968.1"/>
</dbReference>
<evidence type="ECO:0000256" key="6">
    <source>
        <dbReference type="SAM" id="Phobius"/>
    </source>
</evidence>
<feature type="transmembrane region" description="Helical" evidence="6">
    <location>
        <begin position="20"/>
        <end position="37"/>
    </location>
</feature>
<evidence type="ECO:0000313" key="8">
    <source>
        <dbReference type="EMBL" id="ATZ20967.1"/>
    </source>
</evidence>
<evidence type="ECO:0000256" key="2">
    <source>
        <dbReference type="ARBA" id="ARBA00022475"/>
    </source>
</evidence>
<feature type="transmembrane region" description="Helical" evidence="6">
    <location>
        <begin position="842"/>
        <end position="860"/>
    </location>
</feature>
<organism evidence="8 9">
    <name type="scientific">Mesoplasma coleopterae</name>
    <dbReference type="NCBI Taxonomy" id="324078"/>
    <lineage>
        <taxon>Bacteria</taxon>
        <taxon>Bacillati</taxon>
        <taxon>Mycoplasmatota</taxon>
        <taxon>Mollicutes</taxon>
        <taxon>Entomoplasmatales</taxon>
        <taxon>Entomoplasmataceae</taxon>
        <taxon>Mesoplasma</taxon>
    </lineage>
</organism>
<evidence type="ECO:0000256" key="4">
    <source>
        <dbReference type="ARBA" id="ARBA00022989"/>
    </source>
</evidence>
<feature type="transmembrane region" description="Helical" evidence="6">
    <location>
        <begin position="699"/>
        <end position="724"/>
    </location>
</feature>
<keyword evidence="9" id="KW-1185">Reference proteome</keyword>
<reference evidence="8 9" key="1">
    <citation type="submission" date="2017-11" db="EMBL/GenBank/DDBJ databases">
        <title>Genome sequence of Mesoplasma coleopterae BARC 779 (ATCC 49583).</title>
        <authorList>
            <person name="Lo W.-S."/>
            <person name="Kuo C.-H."/>
        </authorList>
    </citation>
    <scope>NUCLEOTIDE SEQUENCE [LARGE SCALE GENOMIC DNA]</scope>
    <source>
        <strain evidence="8 9">BARC 779</strain>
    </source>
</reference>
<evidence type="ECO:0000313" key="9">
    <source>
        <dbReference type="Proteomes" id="UP000232221"/>
    </source>
</evidence>
<dbReference type="Pfam" id="PF02687">
    <property type="entry name" value="FtsX"/>
    <property type="match status" value="1"/>
</dbReference>
<feature type="transmembrane region" description="Helical" evidence="6">
    <location>
        <begin position="1733"/>
        <end position="1757"/>
    </location>
</feature>
<sequence length="1814" mass="209482">MKNLWLLFKQGFRSLFEFKIQFVVILLLTFFSSFYLVSMTSLNYRMKSSYNNIVQKFEKFDYTYKRELNESSLLDSNMTFIPILDLIPTQTNYFINNNTTLNDSFNLVLNDFGGYYEKTFITKALFDDEMNPTQALKDAWNINDTNYWSQLSRFFVEPGKQPELYQGQKFSYKYGEKIENFETFTDYKVVQRAIFTLTKAFSKEISKELVSTKKSDYFKNSLINQIWEKNNMQIDKDFSEIKMTLPSLAKDPKIWMNEYKKEISSKGDFQNYIYNALESVSYYIVGSIIEFLNNSYANVKNQMSNFNWEEPGKTMEEKTKDFEEKFNKIAEEQGQMKIYADLKNSQYSESEQKEALDPTQWNKRLAFEYIFGTSFDGEIINPDYIVNTNNLAQSTYQIKTKNEKPIDNKLTIEKNGMRGLVNPASVTFTTPDNYFVSSKNELSAFERINKGEIYNSKLTPINKEYKYVQNNDNYYDWSTLYSYNFMHQRLAAELHEIDLQIREEAFYFDKNSSQNFRFVILNDDYDYNFQVTDGLPVMQENEIIISQQYALKNGYRVGDKINIAGINFIISGFGADALTYYPLVDPEVPVVDIKNSAIVYVPKYVVNKIANKNSSKDFSFFTYYFTKRPESMSETEFKKNMMLFDYELKSDNRKFSQDLEKLNAKKINLNNWNSTNQIKTFESTNFNLNWSLQPKILKIVNLITIISSGLILLLALISVIYGILKTVKFNSTKIAILKAQGVNSFAISISYLWYSIFISLIVIPIAWISAGFFQEILASIVSNYFSTTLYRFIWDYRILVLLIVVLGVLTLIISYFVTFFLTSKSYITIINNNVNKKSSKTIKLNLLNKIVGLLTFKILFPMKLAIRGYKQVVMLVLSIFVITSLITVSIVTPIMLNIYIKDADKYFNYNDEYNLNNSVAGLPTSKSSLTASRGIDNTEKLYSQPKILGKNGKKLTDIYFDNNKYYNDSNWDSSIMPIIMYGEGWTNKEWVNDFNWTEKWIFDENLNSTSNEENSKLLKLILPIIGQIGNINGISLSPGTFEKIASYVWNTSINPNTGYDYFEKGSQILTQEQVWEMKAKSYESSISFFQMAIKQIVHLLASGSSSGNIQIPQGSNWKEDIMLLASSLLPNSLQQYYKKSPNSESQFNISINSENYVPGEESLSTEVKTEFNDDNFNISGLKNNQSSFVLDNKQKEKVFVSDDEVLKLNKLFNEKENYSAGDIFTKTGFKIYDMNSKTLNIPLISNLKMLEKYNLSNGLKIDSFNYKTLKIGNSIVPKNAWIYDNREITHNLSKFDKNLNLADEKDWISASEIDPNKYTYTKEFEYDQDYNISSIRQDSKWFINAYSKNGLYNLNSIDYNLRPYYHYNNLKLFVPSNIANMPQLLNGENASHSRKSNFAANDWKSNIDLWHATVSKADVPEQVLQAWGNDYSNVEQWEWISPFSILYSKGIKDESRKGWINNIETDLQEIYTWAGDKIKARGVKDDIYVSNVSQIPSFLNSVKVTAVDTINTYNGNVLIADQDIVNLLTNRSTDKYIPVDYDYYGEAINEIPNGQLNYQDHAVTVRKMKSPIDILKESRKNKRFFMKDDLMKDDLMKDDLMKDNLSDEEAFEKVIQNRDFNNKYSGLSETYGITNAIKSTVVVANGVLALSDITDGSKFNNLSTLYNKVTLVEMQLGVIKTATESIILISGLMVIGIVFISIMVIALICDIYIMRYHHFLLTMRSLGYSNKSLICNTLMIPIVFSILTIVLGYIIGFKGIGLLSFYATKFGIFIPVVVYWWIPLLIVISMIIIIFIAIAFSLRKPLNGDLKKLT</sequence>
<dbReference type="GO" id="GO:0005886">
    <property type="term" value="C:plasma membrane"/>
    <property type="evidence" value="ECO:0007669"/>
    <property type="project" value="UniProtKB-SubCell"/>
</dbReference>
<dbReference type="EMBL" id="CP024968">
    <property type="protein sequence ID" value="ATZ20967.1"/>
    <property type="molecule type" value="Genomic_DNA"/>
</dbReference>
<feature type="transmembrane region" description="Helical" evidence="6">
    <location>
        <begin position="798"/>
        <end position="822"/>
    </location>
</feature>
<keyword evidence="5 6" id="KW-0472">Membrane</keyword>
<dbReference type="KEGG" id="mcol:MCOLE_v1c04550"/>
<protein>
    <submittedName>
        <fullName evidence="8">ABC transporter permease</fullName>
    </submittedName>
</protein>
<dbReference type="OrthoDB" id="393121at2"/>
<accession>A0A2K8P2J1</accession>
<dbReference type="Proteomes" id="UP000232221">
    <property type="component" value="Chromosome"/>
</dbReference>
<keyword evidence="2" id="KW-1003">Cell membrane</keyword>
<evidence type="ECO:0000256" key="1">
    <source>
        <dbReference type="ARBA" id="ARBA00004651"/>
    </source>
</evidence>
<feature type="domain" description="ABC3 transporter permease C-terminal" evidence="7">
    <location>
        <begin position="1692"/>
        <end position="1805"/>
    </location>
</feature>
<keyword evidence="4 6" id="KW-1133">Transmembrane helix</keyword>
<comment type="subcellular location">
    <subcellularLocation>
        <location evidence="1">Cell membrane</location>
        <topology evidence="1">Multi-pass membrane protein</topology>
    </subcellularLocation>
</comment>
<feature type="transmembrane region" description="Helical" evidence="6">
    <location>
        <begin position="1777"/>
        <end position="1802"/>
    </location>
</feature>
<gene>
    <name evidence="8" type="ORF">MCOLE_v1c04550</name>
</gene>
<name>A0A2K8P2J1_9MOLU</name>